<evidence type="ECO:0000313" key="1">
    <source>
        <dbReference type="EMBL" id="MDA0634358.1"/>
    </source>
</evidence>
<comment type="caution">
    <text evidence="1">The sequence shown here is derived from an EMBL/GenBank/DDBJ whole genome shotgun (WGS) entry which is preliminary data.</text>
</comment>
<sequence>MTMASRGFVGFVTDHTEKIAYNHFDSGPDGIGLLVLAWLRTAAKTPDLLRERVAALRVVRSDTRPTVEDIERLGEYADDLSSCGVTSWVELLWKTQGGPEAMLRAGVIEDASCYPVESSDCEWGYLVDLDTQVFEVYRGRQAAPHNRGRFATRPHPHDHYPAALVTGWRFDQLPSDEEFLTTL</sequence>
<accession>A0ABT4SAW4</accession>
<protein>
    <submittedName>
        <fullName evidence="1">Uncharacterized protein</fullName>
    </submittedName>
</protein>
<dbReference type="EMBL" id="JAPNNL010000041">
    <property type="protein sequence ID" value="MDA0634358.1"/>
    <property type="molecule type" value="Genomic_DNA"/>
</dbReference>
<organism evidence="1 2">
    <name type="scientific">Nonomuraea corallina</name>
    <dbReference type="NCBI Taxonomy" id="2989783"/>
    <lineage>
        <taxon>Bacteria</taxon>
        <taxon>Bacillati</taxon>
        <taxon>Actinomycetota</taxon>
        <taxon>Actinomycetes</taxon>
        <taxon>Streptosporangiales</taxon>
        <taxon>Streptosporangiaceae</taxon>
        <taxon>Nonomuraea</taxon>
    </lineage>
</organism>
<keyword evidence="2" id="KW-1185">Reference proteome</keyword>
<gene>
    <name evidence="1" type="ORF">OUY22_13115</name>
</gene>
<name>A0ABT4SAW4_9ACTN</name>
<reference evidence="1" key="1">
    <citation type="submission" date="2022-11" db="EMBL/GenBank/DDBJ databases">
        <title>Nonomuraea corallina sp. nov., a new species of the genus Nonomuraea isolated from sea side sediment in Thai sea.</title>
        <authorList>
            <person name="Ngamcharungchit C."/>
            <person name="Matsumoto A."/>
            <person name="Suriyachadkun C."/>
            <person name="Panbangred W."/>
            <person name="Inahashi Y."/>
            <person name="Intra B."/>
        </authorList>
    </citation>
    <scope>NUCLEOTIDE SEQUENCE</scope>
    <source>
        <strain evidence="1">MCN248</strain>
    </source>
</reference>
<evidence type="ECO:0000313" key="2">
    <source>
        <dbReference type="Proteomes" id="UP001144036"/>
    </source>
</evidence>
<dbReference type="Proteomes" id="UP001144036">
    <property type="component" value="Unassembled WGS sequence"/>
</dbReference>
<proteinExistence type="predicted"/>
<dbReference type="RefSeq" id="WP_270155169.1">
    <property type="nucleotide sequence ID" value="NZ_JAPNNL010000041.1"/>
</dbReference>